<dbReference type="AlphaFoldDB" id="A0A1L7UYT9"/>
<dbReference type="InterPro" id="IPR057684">
    <property type="entry name" value="DUF7924"/>
</dbReference>
<keyword evidence="4" id="KW-1185">Reference proteome</keyword>
<dbReference type="RefSeq" id="XP_031074487.1">
    <property type="nucleotide sequence ID" value="XM_031225384.1"/>
</dbReference>
<evidence type="ECO:0000313" key="3">
    <source>
        <dbReference type="EMBL" id="CZR32588.1"/>
    </source>
</evidence>
<organism evidence="3 4">
    <name type="scientific">Fusarium proliferatum (strain ET1)</name>
    <name type="common">Orchid endophyte fungus</name>
    <dbReference type="NCBI Taxonomy" id="1227346"/>
    <lineage>
        <taxon>Eukaryota</taxon>
        <taxon>Fungi</taxon>
        <taxon>Dikarya</taxon>
        <taxon>Ascomycota</taxon>
        <taxon>Pezizomycotina</taxon>
        <taxon>Sordariomycetes</taxon>
        <taxon>Hypocreomycetidae</taxon>
        <taxon>Hypocreales</taxon>
        <taxon>Nectriaceae</taxon>
        <taxon>Fusarium</taxon>
        <taxon>Fusarium fujikuroi species complex</taxon>
    </lineage>
</organism>
<dbReference type="Pfam" id="PF25545">
    <property type="entry name" value="DUF7924"/>
    <property type="match status" value="1"/>
</dbReference>
<name>A0A1L7UYT9_FUSPR</name>
<gene>
    <name evidence="3" type="ORF">FPRO_01986</name>
</gene>
<feature type="compositionally biased region" description="Basic and acidic residues" evidence="1">
    <location>
        <begin position="917"/>
        <end position="931"/>
    </location>
</feature>
<protein>
    <recommendedName>
        <fullName evidence="2">DUF7924 domain-containing protein</fullName>
    </recommendedName>
</protein>
<dbReference type="Proteomes" id="UP000183971">
    <property type="component" value="Unassembled WGS sequence"/>
</dbReference>
<sequence length="955" mass="109659">MPPNQREIQRQLMKKYNIIFDGPIDSIPNPQWPSNCNTIFDHIRQLGRTDYSEYRESISADFTRFPWRHQVQRRAKRIAESAKRCLGSRKNESGWRLALESEVMARFSVEIACRNCRGRLWRSEQEVEPGTQPAEEGDANSLRARQRRRQPCTCNPNNLSRDIPEQGISPLFDDRAEEAIIYSSELRAELPRREHRPDRVYGLQVTERFSRLLHYAEDIRSSPFRIDGDPLVFPFLVIEAKSEKSTDGFANNQVQTAFAIRELLSIQHELAQATNEGREWDGGPLVWFLSYRGEEWRVFAAYIHATHDGMSYRVVRLWSGEVDSLNGALQLLLIIDYIADWARDIYREGIAHSLQKLAPIDSESLRRDDDILSKAGNVRSWISSIFEKSHDAKAQPVRDPLCEFDCALGVFRDARFVESQCIGLVITHHNVEYFLRTATTDLETRDLISALMDSLERPCLVKGQVLNDLELMWTDTDRNMTEILNPEEVFYVVVVAKFYLSPGWKPTRELTHLAISKKLVQDSMRHPAGPLSRIRQLDEAPLVEDLESFRGLLHMSAEDNLNACLYNFCLRTDTPNRARRSEINYVWKTLPTVASDDADPKLHGRVLQACAQPNTRKFVRKLHSIYKIGRNEADVSFIRVSSTLDQLASREDLKLRPNLLERTEWPWTDDRGLKTMKTLNRELIVVTRTAVVTYFQAAMCVFILDSSLAQRGIPQALFSCPPEFHVLMFNFDEDPSDIGRWGTSLSPEDEFRKGWNFAIHTSDDISRLTDHFQNFKRQLRQYRGFGLLSKWKHVTTGWAKDQNTGSLDSTSNRPFIRHLYQAPLSSTLLKEEEGEYDGLSSTPFYSGVEQANDATARTPRPSERTTESVHIPTREGTVQDPGNTPDGDGRANPSTMSERRKGKRPMGVVDETDEAESSAHAERRARQEREVTQRFNSDFLSDEELEQVLAKGRLS</sequence>
<dbReference type="GeneID" id="42046873"/>
<dbReference type="VEuPathDB" id="FungiDB:FPRO_01986"/>
<evidence type="ECO:0000313" key="4">
    <source>
        <dbReference type="Proteomes" id="UP000183971"/>
    </source>
</evidence>
<feature type="region of interest" description="Disordered" evidence="1">
    <location>
        <begin position="124"/>
        <end position="160"/>
    </location>
</feature>
<feature type="region of interest" description="Disordered" evidence="1">
    <location>
        <begin position="851"/>
        <end position="931"/>
    </location>
</feature>
<proteinExistence type="predicted"/>
<feature type="domain" description="DUF7924" evidence="2">
    <location>
        <begin position="193"/>
        <end position="317"/>
    </location>
</feature>
<reference evidence="4" key="1">
    <citation type="journal article" date="2016" name="Genome Biol. Evol.">
        <title>Comparative 'omics' of the Fusarium fujikuroi species complex highlights differences in genetic potential and metabolite synthesis.</title>
        <authorList>
            <person name="Niehaus E.-M."/>
            <person name="Muensterkoetter M."/>
            <person name="Proctor R.H."/>
            <person name="Brown D.W."/>
            <person name="Sharon A."/>
            <person name="Idan Y."/>
            <person name="Oren-Young L."/>
            <person name="Sieber C.M."/>
            <person name="Novak O."/>
            <person name="Pencik A."/>
            <person name="Tarkowska D."/>
            <person name="Hromadova K."/>
            <person name="Freeman S."/>
            <person name="Maymon M."/>
            <person name="Elazar M."/>
            <person name="Youssef S.A."/>
            <person name="El-Shabrawy E.S.M."/>
            <person name="Shalaby A.B.A."/>
            <person name="Houterman P."/>
            <person name="Brock N.L."/>
            <person name="Burkhardt I."/>
            <person name="Tsavkelova E.A."/>
            <person name="Dickschat J.S."/>
            <person name="Galuszka P."/>
            <person name="Gueldener U."/>
            <person name="Tudzynski B."/>
        </authorList>
    </citation>
    <scope>NUCLEOTIDE SEQUENCE [LARGE SCALE GENOMIC DNA]</scope>
    <source>
        <strain evidence="4">ET1</strain>
    </source>
</reference>
<accession>A0A1L7UYT9</accession>
<dbReference type="EMBL" id="FJOF01000001">
    <property type="protein sequence ID" value="CZR32588.1"/>
    <property type="molecule type" value="Genomic_DNA"/>
</dbReference>
<evidence type="ECO:0000256" key="1">
    <source>
        <dbReference type="SAM" id="MobiDB-lite"/>
    </source>
</evidence>
<evidence type="ECO:0000259" key="2">
    <source>
        <dbReference type="Pfam" id="PF25545"/>
    </source>
</evidence>
<comment type="caution">
    <text evidence="3">The sequence shown here is derived from an EMBL/GenBank/DDBJ whole genome shotgun (WGS) entry which is preliminary data.</text>
</comment>